<accession>A0A9D1I672</accession>
<dbReference type="NCBIfam" id="NF003806">
    <property type="entry name" value="PRK05395.1-3"/>
    <property type="match status" value="1"/>
</dbReference>
<dbReference type="GO" id="GO:0019631">
    <property type="term" value="P:quinate catabolic process"/>
    <property type="evidence" value="ECO:0007669"/>
    <property type="project" value="TreeGrafter"/>
</dbReference>
<dbReference type="EC" id="4.2.1.10" evidence="5 8"/>
<reference evidence="12" key="1">
    <citation type="submission" date="2020-10" db="EMBL/GenBank/DDBJ databases">
        <authorList>
            <person name="Gilroy R."/>
        </authorList>
    </citation>
    <scope>NUCLEOTIDE SEQUENCE</scope>
    <source>
        <strain evidence="12">CHK195-4489</strain>
    </source>
</reference>
<evidence type="ECO:0000313" key="13">
    <source>
        <dbReference type="Proteomes" id="UP000824089"/>
    </source>
</evidence>
<comment type="catalytic activity">
    <reaction evidence="1 8">
        <text>3-dehydroquinate = 3-dehydroshikimate + H2O</text>
        <dbReference type="Rhea" id="RHEA:21096"/>
        <dbReference type="ChEBI" id="CHEBI:15377"/>
        <dbReference type="ChEBI" id="CHEBI:16630"/>
        <dbReference type="ChEBI" id="CHEBI:32364"/>
        <dbReference type="EC" id="4.2.1.10"/>
    </reaction>
</comment>
<evidence type="ECO:0000256" key="7">
    <source>
        <dbReference type="ARBA" id="ARBA00023239"/>
    </source>
</evidence>
<feature type="active site" description="Proton donor" evidence="8 9">
    <location>
        <position position="102"/>
    </location>
</feature>
<dbReference type="Gene3D" id="3.40.50.9100">
    <property type="entry name" value="Dehydroquinase, class II"/>
    <property type="match status" value="1"/>
</dbReference>
<evidence type="ECO:0000256" key="2">
    <source>
        <dbReference type="ARBA" id="ARBA00004902"/>
    </source>
</evidence>
<dbReference type="InterPro" id="IPR001874">
    <property type="entry name" value="DHquinase_II"/>
</dbReference>
<name>A0A9D1I672_9CLOT</name>
<keyword evidence="6 8" id="KW-0057">Aromatic amino acid biosynthesis</keyword>
<feature type="site" description="Transition state stabilizer" evidence="8 11">
    <location>
        <position position="20"/>
    </location>
</feature>
<feature type="active site" description="Proton acceptor" evidence="8 9">
    <location>
        <position position="25"/>
    </location>
</feature>
<comment type="subunit">
    <text evidence="4 8">Homododecamer.</text>
</comment>
<gene>
    <name evidence="8 12" type="primary">aroQ</name>
    <name evidence="12" type="ORF">IAD50_01280</name>
</gene>
<comment type="pathway">
    <text evidence="2 8">Metabolic intermediate biosynthesis; chorismate biosynthesis; chorismate from D-erythrose 4-phosphate and phosphoenolpyruvate: step 3/7.</text>
</comment>
<evidence type="ECO:0000313" key="12">
    <source>
        <dbReference type="EMBL" id="HIU28909.1"/>
    </source>
</evidence>
<proteinExistence type="inferred from homology"/>
<comment type="function">
    <text evidence="8">Catalyzes a trans-dehydration via an enolate intermediate.</text>
</comment>
<keyword evidence="7 8" id="KW-0456">Lyase</keyword>
<dbReference type="PROSITE" id="PS01029">
    <property type="entry name" value="DEHYDROQUINASE_II"/>
    <property type="match status" value="1"/>
</dbReference>
<dbReference type="SUPFAM" id="SSF52304">
    <property type="entry name" value="Type II 3-dehydroquinate dehydratase"/>
    <property type="match status" value="1"/>
</dbReference>
<keyword evidence="8" id="KW-0028">Amino-acid biosynthesis</keyword>
<dbReference type="InterPro" id="IPR018509">
    <property type="entry name" value="DHquinase_II_CS"/>
</dbReference>
<dbReference type="GO" id="GO:0009423">
    <property type="term" value="P:chorismate biosynthetic process"/>
    <property type="evidence" value="ECO:0007669"/>
    <property type="project" value="UniProtKB-UniRule"/>
</dbReference>
<protein>
    <recommendedName>
        <fullName evidence="5 8">3-dehydroquinate dehydratase</fullName>
        <shortName evidence="8">3-dehydroquinase</shortName>
        <ecNumber evidence="5 8">4.2.1.10</ecNumber>
    </recommendedName>
    <alternativeName>
        <fullName evidence="8">Type II DHQase</fullName>
    </alternativeName>
</protein>
<dbReference type="GO" id="GO:0008652">
    <property type="term" value="P:amino acid biosynthetic process"/>
    <property type="evidence" value="ECO:0007669"/>
    <property type="project" value="UniProtKB-KW"/>
</dbReference>
<feature type="binding site" evidence="8 10">
    <location>
        <begin position="103"/>
        <end position="104"/>
    </location>
    <ligand>
        <name>substrate</name>
    </ligand>
</feature>
<dbReference type="Pfam" id="PF01220">
    <property type="entry name" value="DHquinase_II"/>
    <property type="match status" value="1"/>
</dbReference>
<evidence type="ECO:0000256" key="6">
    <source>
        <dbReference type="ARBA" id="ARBA00023141"/>
    </source>
</evidence>
<evidence type="ECO:0000256" key="1">
    <source>
        <dbReference type="ARBA" id="ARBA00001864"/>
    </source>
</evidence>
<feature type="binding site" evidence="8 10">
    <location>
        <position position="113"/>
    </location>
    <ligand>
        <name>substrate</name>
    </ligand>
</feature>
<comment type="similarity">
    <text evidence="3 8">Belongs to the type-II 3-dehydroquinase family.</text>
</comment>
<dbReference type="NCBIfam" id="NF003805">
    <property type="entry name" value="PRK05395.1-2"/>
    <property type="match status" value="1"/>
</dbReference>
<feature type="binding site" evidence="8 10">
    <location>
        <position position="82"/>
    </location>
    <ligand>
        <name>substrate</name>
    </ligand>
</feature>
<evidence type="ECO:0000256" key="10">
    <source>
        <dbReference type="PIRSR" id="PIRSR001399-2"/>
    </source>
</evidence>
<dbReference type="CDD" id="cd00466">
    <property type="entry name" value="DHQase_II"/>
    <property type="match status" value="1"/>
</dbReference>
<evidence type="ECO:0000256" key="8">
    <source>
        <dbReference type="HAMAP-Rule" id="MF_00169"/>
    </source>
</evidence>
<feature type="binding site" evidence="8 10">
    <location>
        <position position="76"/>
    </location>
    <ligand>
        <name>substrate</name>
    </ligand>
</feature>
<evidence type="ECO:0000256" key="3">
    <source>
        <dbReference type="ARBA" id="ARBA00011037"/>
    </source>
</evidence>
<dbReference type="GO" id="GO:0003855">
    <property type="term" value="F:3-dehydroquinate dehydratase activity"/>
    <property type="evidence" value="ECO:0007669"/>
    <property type="project" value="UniProtKB-UniRule"/>
</dbReference>
<dbReference type="InterPro" id="IPR036441">
    <property type="entry name" value="DHquinase_II_sf"/>
</dbReference>
<dbReference type="AlphaFoldDB" id="A0A9D1I672"/>
<evidence type="ECO:0000256" key="4">
    <source>
        <dbReference type="ARBA" id="ARBA00011193"/>
    </source>
</evidence>
<evidence type="ECO:0000256" key="11">
    <source>
        <dbReference type="PIRSR" id="PIRSR001399-3"/>
    </source>
</evidence>
<dbReference type="HAMAP" id="MF_00169">
    <property type="entry name" value="AroQ"/>
    <property type="match status" value="1"/>
</dbReference>
<dbReference type="GO" id="GO:0009073">
    <property type="term" value="P:aromatic amino acid family biosynthetic process"/>
    <property type="evidence" value="ECO:0007669"/>
    <property type="project" value="UniProtKB-KW"/>
</dbReference>
<dbReference type="PANTHER" id="PTHR21272:SF3">
    <property type="entry name" value="CATABOLIC 3-DEHYDROQUINASE"/>
    <property type="match status" value="1"/>
</dbReference>
<dbReference type="PANTHER" id="PTHR21272">
    <property type="entry name" value="CATABOLIC 3-DEHYDROQUINASE"/>
    <property type="match status" value="1"/>
</dbReference>
<feature type="binding site" evidence="8 10">
    <location>
        <position position="89"/>
    </location>
    <ligand>
        <name>substrate</name>
    </ligand>
</feature>
<evidence type="ECO:0000256" key="9">
    <source>
        <dbReference type="PIRSR" id="PIRSR001399-1"/>
    </source>
</evidence>
<dbReference type="NCBIfam" id="TIGR01088">
    <property type="entry name" value="aroQ"/>
    <property type="match status" value="1"/>
</dbReference>
<organism evidence="12 13">
    <name type="scientific">Candidatus Egerieisoma faecipullorum</name>
    <dbReference type="NCBI Taxonomy" id="2840963"/>
    <lineage>
        <taxon>Bacteria</taxon>
        <taxon>Bacillati</taxon>
        <taxon>Bacillota</taxon>
        <taxon>Clostridia</taxon>
        <taxon>Eubacteriales</taxon>
        <taxon>Clostridiaceae</taxon>
        <taxon>Clostridiaceae incertae sedis</taxon>
        <taxon>Candidatus Egerieisoma</taxon>
    </lineage>
</organism>
<reference evidence="12" key="2">
    <citation type="journal article" date="2021" name="PeerJ">
        <title>Extensive microbial diversity within the chicken gut microbiome revealed by metagenomics and culture.</title>
        <authorList>
            <person name="Gilroy R."/>
            <person name="Ravi A."/>
            <person name="Getino M."/>
            <person name="Pursley I."/>
            <person name="Horton D.L."/>
            <person name="Alikhan N.F."/>
            <person name="Baker D."/>
            <person name="Gharbi K."/>
            <person name="Hall N."/>
            <person name="Watson M."/>
            <person name="Adriaenssens E.M."/>
            <person name="Foster-Nyarko E."/>
            <person name="Jarju S."/>
            <person name="Secka A."/>
            <person name="Antonio M."/>
            <person name="Oren A."/>
            <person name="Chaudhuri R.R."/>
            <person name="La Ragione R."/>
            <person name="Hildebrand F."/>
            <person name="Pallen M.J."/>
        </authorList>
    </citation>
    <scope>NUCLEOTIDE SEQUENCE</scope>
    <source>
        <strain evidence="12">CHK195-4489</strain>
    </source>
</reference>
<comment type="caution">
    <text evidence="12">The sequence shown here is derived from an EMBL/GenBank/DDBJ whole genome shotgun (WGS) entry which is preliminary data.</text>
</comment>
<dbReference type="NCBIfam" id="NF003807">
    <property type="entry name" value="PRK05395.1-4"/>
    <property type="match status" value="1"/>
</dbReference>
<dbReference type="Proteomes" id="UP000824089">
    <property type="component" value="Unassembled WGS sequence"/>
</dbReference>
<sequence length="149" mass="16399">MSKLNFLVINGPNLNLLGIREPEIYGRMTYADLCNYIEEEARGLGISVSFFQSNHEGAIIDEIHSAYGQKDGIIINAGAFTHYSYAILDALKAVALPTAEVHISDINAREAFRRNSVIRPACQVCIAGRGYEGYVDAIKELAQQILNHG</sequence>
<dbReference type="PIRSF" id="PIRSF001399">
    <property type="entry name" value="DHquinase_II"/>
    <property type="match status" value="1"/>
</dbReference>
<evidence type="ECO:0000256" key="5">
    <source>
        <dbReference type="ARBA" id="ARBA00012060"/>
    </source>
</evidence>
<dbReference type="EMBL" id="DVMM01000024">
    <property type="protein sequence ID" value="HIU28909.1"/>
    <property type="molecule type" value="Genomic_DNA"/>
</dbReference>